<dbReference type="EC" id="5.4.4.2" evidence="5"/>
<feature type="binding site" evidence="5">
    <location>
        <position position="413"/>
    </location>
    <ligand>
        <name>Mg(2+)</name>
        <dbReference type="ChEBI" id="CHEBI:18420"/>
    </ligand>
</feature>
<evidence type="ECO:0000313" key="8">
    <source>
        <dbReference type="Proteomes" id="UP000182692"/>
    </source>
</evidence>
<dbReference type="InterPro" id="IPR015890">
    <property type="entry name" value="Chorismate_C"/>
</dbReference>
<evidence type="ECO:0000256" key="2">
    <source>
        <dbReference type="ARBA" id="ARBA00005297"/>
    </source>
</evidence>
<reference evidence="7 8" key="1">
    <citation type="submission" date="2016-10" db="EMBL/GenBank/DDBJ databases">
        <authorList>
            <person name="de Groot N.N."/>
        </authorList>
    </citation>
    <scope>NUCLEOTIDE SEQUENCE [LARGE SCALE GENOMIC DNA]</scope>
    <source>
        <strain evidence="7 8">DSM 15893</strain>
    </source>
</reference>
<feature type="domain" description="Chorismate-utilising enzyme C-terminal" evidence="6">
    <location>
        <begin position="165"/>
        <end position="417"/>
    </location>
</feature>
<gene>
    <name evidence="5" type="primary">menF</name>
    <name evidence="7" type="ORF">SAMN03084138_01557</name>
</gene>
<evidence type="ECO:0000256" key="5">
    <source>
        <dbReference type="HAMAP-Rule" id="MF_01935"/>
    </source>
</evidence>
<dbReference type="RefSeq" id="WP_074926388.1">
    <property type="nucleotide sequence ID" value="NZ_FOWR01000009.1"/>
</dbReference>
<dbReference type="InterPro" id="IPR004561">
    <property type="entry name" value="IsoChor_synthase"/>
</dbReference>
<feature type="active site" description="Proton acceptor" evidence="5">
    <location>
        <position position="185"/>
    </location>
</feature>
<dbReference type="InterPro" id="IPR034681">
    <property type="entry name" value="MenF"/>
</dbReference>
<dbReference type="GO" id="GO:0000287">
    <property type="term" value="F:magnesium ion binding"/>
    <property type="evidence" value="ECO:0007669"/>
    <property type="project" value="UniProtKB-UniRule"/>
</dbReference>
<accession>A0A1I5NBN5</accession>
<protein>
    <recommendedName>
        <fullName evidence="5">Isochorismate synthase MenF</fullName>
        <ecNumber evidence="5">5.4.4.2</ecNumber>
    </recommendedName>
    <alternativeName>
        <fullName evidence="5">Isochorismate mutase</fullName>
    </alternativeName>
</protein>
<keyword evidence="3 5" id="KW-0460">Magnesium</keyword>
<comment type="catalytic activity">
    <reaction evidence="1 5">
        <text>chorismate = isochorismate</text>
        <dbReference type="Rhea" id="RHEA:18985"/>
        <dbReference type="ChEBI" id="CHEBI:29748"/>
        <dbReference type="ChEBI" id="CHEBI:29780"/>
        <dbReference type="EC" id="5.4.4.2"/>
    </reaction>
</comment>
<dbReference type="STRING" id="1121869.SAMN03084138_01557"/>
<feature type="binding site" evidence="5">
    <location>
        <position position="279"/>
    </location>
    <ligand>
        <name>Mg(2+)</name>
        <dbReference type="ChEBI" id="CHEBI:18420"/>
    </ligand>
</feature>
<keyword evidence="4 5" id="KW-0413">Isomerase</keyword>
<comment type="cofactor">
    <cofactor evidence="5">
        <name>Mg(2+)</name>
        <dbReference type="ChEBI" id="CHEBI:18420"/>
    </cofactor>
</comment>
<evidence type="ECO:0000256" key="3">
    <source>
        <dbReference type="ARBA" id="ARBA00022842"/>
    </source>
</evidence>
<organism evidence="7 8">
    <name type="scientific">Enterovibrio norvegicus DSM 15893</name>
    <dbReference type="NCBI Taxonomy" id="1121869"/>
    <lineage>
        <taxon>Bacteria</taxon>
        <taxon>Pseudomonadati</taxon>
        <taxon>Pseudomonadota</taxon>
        <taxon>Gammaproteobacteria</taxon>
        <taxon>Vibrionales</taxon>
        <taxon>Vibrionaceae</taxon>
        <taxon>Enterovibrio</taxon>
    </lineage>
</organism>
<keyword evidence="5" id="KW-0474">Menaquinone biosynthesis</keyword>
<dbReference type="GeneID" id="35871885"/>
<comment type="pathway">
    <text evidence="5">Quinol/quinone metabolism; menaquinone biosynthesis.</text>
</comment>
<dbReference type="UniPathway" id="UPA01057">
    <property type="reaction ID" value="UER00163"/>
</dbReference>
<evidence type="ECO:0000313" key="7">
    <source>
        <dbReference type="EMBL" id="SFP19100.1"/>
    </source>
</evidence>
<evidence type="ECO:0000256" key="4">
    <source>
        <dbReference type="ARBA" id="ARBA00023235"/>
    </source>
</evidence>
<comment type="function">
    <text evidence="5">Catalyzes the conversion of chorismate to isochorismate.</text>
</comment>
<keyword evidence="5" id="KW-0479">Metal-binding</keyword>
<comment type="similarity">
    <text evidence="2 5">Belongs to the isochorismate synthase family.</text>
</comment>
<dbReference type="AlphaFoldDB" id="A0A1I5NBN5"/>
<dbReference type="InterPro" id="IPR044250">
    <property type="entry name" value="MenF-like"/>
</dbReference>
<name>A0A1I5NBN5_9GAMM</name>
<dbReference type="Proteomes" id="UP000182692">
    <property type="component" value="Unassembled WGS sequence"/>
</dbReference>
<dbReference type="Gene3D" id="3.60.120.10">
    <property type="entry name" value="Anthranilate synthase"/>
    <property type="match status" value="1"/>
</dbReference>
<dbReference type="PANTHER" id="PTHR47253:SF4">
    <property type="entry name" value="ISOCHORISMATE SYNTHASE 2, CHLOROPLASTIC"/>
    <property type="match status" value="1"/>
</dbReference>
<comment type="pathway">
    <text evidence="5">Quinol/quinone metabolism; 1,4-dihydroxy-2-naphthoate biosynthesis; 1,4-dihydroxy-2-naphthoate from chorismate: step 1/7.</text>
</comment>
<dbReference type="UniPathway" id="UPA00079"/>
<evidence type="ECO:0000259" key="6">
    <source>
        <dbReference type="Pfam" id="PF00425"/>
    </source>
</evidence>
<evidence type="ECO:0000256" key="1">
    <source>
        <dbReference type="ARBA" id="ARBA00000799"/>
    </source>
</evidence>
<dbReference type="HAMAP" id="MF_01935">
    <property type="entry name" value="MenF"/>
    <property type="match status" value="1"/>
</dbReference>
<dbReference type="EMBL" id="FOWR01000009">
    <property type="protein sequence ID" value="SFP19100.1"/>
    <property type="molecule type" value="Genomic_DNA"/>
</dbReference>
<dbReference type="GO" id="GO:0008909">
    <property type="term" value="F:isochorismate synthase activity"/>
    <property type="evidence" value="ECO:0007669"/>
    <property type="project" value="UniProtKB-UniRule"/>
</dbReference>
<dbReference type="OrthoDB" id="9806579at2"/>
<proteinExistence type="inferred from homology"/>
<dbReference type="NCBIfam" id="TIGR00543">
    <property type="entry name" value="isochor_syn"/>
    <property type="match status" value="1"/>
</dbReference>
<dbReference type="SUPFAM" id="SSF56322">
    <property type="entry name" value="ADC synthase"/>
    <property type="match status" value="1"/>
</dbReference>
<dbReference type="PANTHER" id="PTHR47253">
    <property type="match status" value="1"/>
</dbReference>
<dbReference type="GO" id="GO:0009234">
    <property type="term" value="P:menaquinone biosynthetic process"/>
    <property type="evidence" value="ECO:0007669"/>
    <property type="project" value="UniProtKB-UniRule"/>
</dbReference>
<feature type="active site" description="Proton donor" evidence="5">
    <location>
        <position position="235"/>
    </location>
</feature>
<dbReference type="InterPro" id="IPR005801">
    <property type="entry name" value="ADC_synthase"/>
</dbReference>
<dbReference type="Pfam" id="PF00425">
    <property type="entry name" value="Chorismate_bind"/>
    <property type="match status" value="1"/>
</dbReference>
<sequence>MTELIQAIGRLCDALSTLSALPPRLSVDLTLSDHVDPIEWLDAQPLFPKFYWQSRDGAEETVALGQVRTFSNPYSAELVLEDGQRIWGGRSFDGRTERNQRCLQSFFFLPQIELSRVGETWYLSLNTGDDIGKARAALNKLSDSMSTLARPQCDILDAEHSPSYPQWSSMLEKALAEIDSTDLQKVVLARKTSLTLDRHISAAQLLKASREQNSANFHFLLALDEKHSFVGSTPERLFNRQGQALLTEALAGTIGRGKTAQDDKALAQWLLNDPKNIYENRLVVEDIESRLLPNSIALTVEGSPHLVQLRKVQHLKRDIEAELHNDVSSSDLLDMLQPTAAIAGLPRDNAVKFITENEPFARGWYSGAVGFLGRERSEFCVAIRSALVMNDTLHLFAGAGIVPGSEPETEWKELDRKMSTLMSLLSPVLDPLPFEKKRSMLPMSNAIDMEQKAG</sequence>